<evidence type="ECO:0008006" key="3">
    <source>
        <dbReference type="Google" id="ProtNLM"/>
    </source>
</evidence>
<protein>
    <recommendedName>
        <fullName evidence="3">Endonuclease/exonuclease/phosphatase family protein</fullName>
    </recommendedName>
</protein>
<dbReference type="Gene3D" id="3.60.10.10">
    <property type="entry name" value="Endonuclease/exonuclease/phosphatase"/>
    <property type="match status" value="1"/>
</dbReference>
<accession>A0A7K4NSS6</accession>
<sequence length="225" mass="26030">MRVLCLNCNRGSSRISGEILEKNADIILLQEWISHKTDQSAIAQDLLNSLGEISSTRYLVTASKQKHIILHKSDRILITQHDSSILINTYFPAGKTIERNEHFQKLSSIIDNLNLTPMLIAGDFNLAPRKKDGWYGNTHSDFTKKSERENFLKFLRKYELYDLGMELDWVPTLERDINGKSSRFRCDLFLLKEDLLELSKMSYDHKFRTQKGLSDHSALLVELEL</sequence>
<name>A0A7K4NSS6_9ARCH</name>
<comment type="caution">
    <text evidence="1">The sequence shown here is derived from an EMBL/GenBank/DDBJ whole genome shotgun (WGS) entry which is preliminary data.</text>
</comment>
<gene>
    <name evidence="1" type="ORF">HX827_01285</name>
</gene>
<organism evidence="1 2">
    <name type="scientific">Marine Group I thaumarchaeote</name>
    <dbReference type="NCBI Taxonomy" id="2511932"/>
    <lineage>
        <taxon>Archaea</taxon>
        <taxon>Nitrososphaerota</taxon>
        <taxon>Marine Group I</taxon>
    </lineage>
</organism>
<dbReference type="GO" id="GO:0003824">
    <property type="term" value="F:catalytic activity"/>
    <property type="evidence" value="ECO:0007669"/>
    <property type="project" value="InterPro"/>
</dbReference>
<proteinExistence type="predicted"/>
<evidence type="ECO:0000313" key="2">
    <source>
        <dbReference type="Proteomes" id="UP000534207"/>
    </source>
</evidence>
<dbReference type="AlphaFoldDB" id="A0A7K4NSS6"/>
<evidence type="ECO:0000313" key="1">
    <source>
        <dbReference type="EMBL" id="NWK05961.1"/>
    </source>
</evidence>
<reference evidence="1 2" key="1">
    <citation type="journal article" date="2019" name="Environ. Microbiol.">
        <title>Genomics insights into ecotype formation of ammonia-oxidizing archaea in the deep ocean.</title>
        <authorList>
            <person name="Wang Y."/>
            <person name="Huang J.M."/>
            <person name="Cui G.J."/>
            <person name="Nunoura T."/>
            <person name="Takaki Y."/>
            <person name="Li W.L."/>
            <person name="Li J."/>
            <person name="Gao Z.M."/>
            <person name="Takai K."/>
            <person name="Zhang A.Q."/>
            <person name="Stepanauskas R."/>
        </authorList>
    </citation>
    <scope>NUCLEOTIDE SEQUENCE [LARGE SCALE GENOMIC DNA]</scope>
    <source>
        <strain evidence="1 2">G13</strain>
    </source>
</reference>
<dbReference type="EMBL" id="JACASW010000002">
    <property type="protein sequence ID" value="NWK05961.1"/>
    <property type="molecule type" value="Genomic_DNA"/>
</dbReference>
<dbReference type="SUPFAM" id="SSF56219">
    <property type="entry name" value="DNase I-like"/>
    <property type="match status" value="1"/>
</dbReference>
<dbReference type="InterPro" id="IPR036691">
    <property type="entry name" value="Endo/exonu/phosph_ase_sf"/>
</dbReference>
<dbReference type="Proteomes" id="UP000534207">
    <property type="component" value="Unassembled WGS sequence"/>
</dbReference>